<name>A0A3P8DSI4_9TREM</name>
<accession>A0A3P8DSI4</accession>
<protein>
    <submittedName>
        <fullName evidence="2">Uncharacterized protein</fullName>
    </submittedName>
</protein>
<keyword evidence="1" id="KW-0812">Transmembrane</keyword>
<organism evidence="2 3">
    <name type="scientific">Echinostoma caproni</name>
    <dbReference type="NCBI Taxonomy" id="27848"/>
    <lineage>
        <taxon>Eukaryota</taxon>
        <taxon>Metazoa</taxon>
        <taxon>Spiralia</taxon>
        <taxon>Lophotrochozoa</taxon>
        <taxon>Platyhelminthes</taxon>
        <taxon>Trematoda</taxon>
        <taxon>Digenea</taxon>
        <taxon>Plagiorchiida</taxon>
        <taxon>Echinostomata</taxon>
        <taxon>Echinostomatoidea</taxon>
        <taxon>Echinostomatidae</taxon>
        <taxon>Echinostoma</taxon>
    </lineage>
</organism>
<dbReference type="Proteomes" id="UP000272942">
    <property type="component" value="Unassembled WGS sequence"/>
</dbReference>
<dbReference type="EMBL" id="UZAN01007642">
    <property type="protein sequence ID" value="VDP36908.1"/>
    <property type="molecule type" value="Genomic_DNA"/>
</dbReference>
<dbReference type="AlphaFoldDB" id="A0A3P8DSI4"/>
<evidence type="ECO:0000256" key="1">
    <source>
        <dbReference type="SAM" id="Phobius"/>
    </source>
</evidence>
<keyword evidence="3" id="KW-1185">Reference proteome</keyword>
<reference evidence="2 3" key="1">
    <citation type="submission" date="2018-11" db="EMBL/GenBank/DDBJ databases">
        <authorList>
            <consortium name="Pathogen Informatics"/>
        </authorList>
    </citation>
    <scope>NUCLEOTIDE SEQUENCE [LARGE SCALE GENOMIC DNA]</scope>
    <source>
        <strain evidence="2 3">Egypt</strain>
    </source>
</reference>
<feature type="transmembrane region" description="Helical" evidence="1">
    <location>
        <begin position="57"/>
        <end position="75"/>
    </location>
</feature>
<keyword evidence="1" id="KW-1133">Transmembrane helix</keyword>
<proteinExistence type="predicted"/>
<evidence type="ECO:0000313" key="3">
    <source>
        <dbReference type="Proteomes" id="UP000272942"/>
    </source>
</evidence>
<sequence length="117" mass="13295">MGLRVVSDDVIGALTGKSGLSETQLTDILKKHTISTWTVKVSRFFLLEWSHDTSTPLLLSILFSILIRVFSLILQPTTQKKFEESASKSHHPSPQNLVALFFFLFFRRLLQFVCPLS</sequence>
<keyword evidence="1" id="KW-0472">Membrane</keyword>
<evidence type="ECO:0000313" key="2">
    <source>
        <dbReference type="EMBL" id="VDP36908.1"/>
    </source>
</evidence>
<gene>
    <name evidence="2" type="ORF">ECPE_LOCUS1341</name>
</gene>